<name>A0A061B341_CYBFA</name>
<evidence type="ECO:0000313" key="13">
    <source>
        <dbReference type="EMBL" id="CDR42052.1"/>
    </source>
</evidence>
<dbReference type="Pfam" id="PF03901">
    <property type="entry name" value="Glyco_transf_22"/>
    <property type="match status" value="1"/>
</dbReference>
<evidence type="ECO:0000256" key="10">
    <source>
        <dbReference type="ARBA" id="ARBA00023136"/>
    </source>
</evidence>
<dbReference type="GO" id="GO:0006506">
    <property type="term" value="P:GPI anchor biosynthetic process"/>
    <property type="evidence" value="ECO:0007669"/>
    <property type="project" value="UniProtKB-UniPathway"/>
</dbReference>
<feature type="transmembrane region" description="Helical" evidence="12">
    <location>
        <begin position="227"/>
        <end position="248"/>
    </location>
</feature>
<accession>A0A061B341</accession>
<dbReference type="PANTHER" id="PTHR22760:SF4">
    <property type="entry name" value="GPI MANNOSYLTRANSFERASE 3"/>
    <property type="match status" value="1"/>
</dbReference>
<dbReference type="VEuPathDB" id="FungiDB:BON22_4941"/>
<keyword evidence="9 12" id="KW-1133">Transmembrane helix</keyword>
<evidence type="ECO:0000256" key="2">
    <source>
        <dbReference type="ARBA" id="ARBA00004687"/>
    </source>
</evidence>
<keyword evidence="5 12" id="KW-0328">Glycosyltransferase</keyword>
<keyword evidence="10 12" id="KW-0472">Membrane</keyword>
<feature type="transmembrane region" description="Helical" evidence="12">
    <location>
        <begin position="20"/>
        <end position="39"/>
    </location>
</feature>
<evidence type="ECO:0000256" key="6">
    <source>
        <dbReference type="ARBA" id="ARBA00022679"/>
    </source>
</evidence>
<evidence type="ECO:0000256" key="3">
    <source>
        <dbReference type="ARBA" id="ARBA00006065"/>
    </source>
</evidence>
<evidence type="ECO:0000256" key="12">
    <source>
        <dbReference type="RuleBase" id="RU363075"/>
    </source>
</evidence>
<dbReference type="OrthoDB" id="416834at2759"/>
<evidence type="ECO:0000256" key="1">
    <source>
        <dbReference type="ARBA" id="ARBA00004477"/>
    </source>
</evidence>
<dbReference type="PANTHER" id="PTHR22760">
    <property type="entry name" value="GLYCOSYLTRANSFERASE"/>
    <property type="match status" value="1"/>
</dbReference>
<comment type="function">
    <text evidence="11">Mannosyltransferase involved in glycosylphosphatidylinositol-anchor biosynthesis. Transfers the third mannose to Man2-GlcN-acyl-PI during GPI precursor assembly.</text>
</comment>
<feature type="transmembrane region" description="Helical" evidence="12">
    <location>
        <begin position="135"/>
        <end position="152"/>
    </location>
</feature>
<feature type="transmembrane region" description="Helical" evidence="12">
    <location>
        <begin position="357"/>
        <end position="374"/>
    </location>
</feature>
<comment type="subcellular location">
    <subcellularLocation>
        <location evidence="1 12">Endoplasmic reticulum membrane</location>
        <topology evidence="1 12">Multi-pass membrane protein</topology>
    </subcellularLocation>
</comment>
<evidence type="ECO:0000256" key="9">
    <source>
        <dbReference type="ARBA" id="ARBA00022989"/>
    </source>
</evidence>
<feature type="transmembrane region" description="Helical" evidence="12">
    <location>
        <begin position="188"/>
        <end position="215"/>
    </location>
</feature>
<gene>
    <name evidence="13" type="ORF">CYFA0S_08e03048g</name>
</gene>
<organism evidence="13">
    <name type="scientific">Cyberlindnera fabianii</name>
    <name type="common">Yeast</name>
    <name type="synonym">Hansenula fabianii</name>
    <dbReference type="NCBI Taxonomy" id="36022"/>
    <lineage>
        <taxon>Eukaryota</taxon>
        <taxon>Fungi</taxon>
        <taxon>Dikarya</taxon>
        <taxon>Ascomycota</taxon>
        <taxon>Saccharomycotina</taxon>
        <taxon>Saccharomycetes</taxon>
        <taxon>Phaffomycetales</taxon>
        <taxon>Phaffomycetaceae</taxon>
        <taxon>Cyberlindnera</taxon>
    </lineage>
</organism>
<keyword evidence="6" id="KW-0808">Transferase</keyword>
<protein>
    <recommendedName>
        <fullName evidence="12">Mannosyltransferase</fullName>
        <ecNumber evidence="12">2.4.1.-</ecNumber>
    </recommendedName>
</protein>
<dbReference type="EMBL" id="LK052893">
    <property type="protein sequence ID" value="CDR42052.1"/>
    <property type="molecule type" value="Genomic_DNA"/>
</dbReference>
<dbReference type="AlphaFoldDB" id="A0A061B341"/>
<evidence type="ECO:0000256" key="11">
    <source>
        <dbReference type="ARBA" id="ARBA00024708"/>
    </source>
</evidence>
<dbReference type="EC" id="2.4.1.-" evidence="12"/>
<feature type="transmembrane region" description="Helical" evidence="12">
    <location>
        <begin position="269"/>
        <end position="291"/>
    </location>
</feature>
<dbReference type="UniPathway" id="UPA00196"/>
<feature type="transmembrane region" description="Helical" evidence="12">
    <location>
        <begin position="102"/>
        <end position="123"/>
    </location>
</feature>
<evidence type="ECO:0000256" key="8">
    <source>
        <dbReference type="ARBA" id="ARBA00022824"/>
    </source>
</evidence>
<evidence type="ECO:0000256" key="4">
    <source>
        <dbReference type="ARBA" id="ARBA00022502"/>
    </source>
</evidence>
<dbReference type="GO" id="GO:0005789">
    <property type="term" value="C:endoplasmic reticulum membrane"/>
    <property type="evidence" value="ECO:0007669"/>
    <property type="project" value="UniProtKB-SubCell"/>
</dbReference>
<keyword evidence="4" id="KW-0337">GPI-anchor biosynthesis</keyword>
<sequence>MSTNSASAPSQRRSPSPSVYTIHLPAGLVLPYLILIRIINALTINTFFQADEYWQSLEPAHKLVYGYGYLTWEWREGLRSILHPLIFASTYYLNELIGLGDLGVVLLPKIAQGLIAAIGEWYLYQFVYRVTKNEVISRGALLLSVVSAFNWYCITRTFSNSLELTLTTMALAYWPWELNVPWNGLKKSLLCAAVSCIVRPTNGLIWVFVGVSFLFKHHWPQNLKFAWFSFVIGSVVVGANALLDRWYYGQWTMPILKFMKFNVTSSLSKFYGVAPWHFHITQSLPIILMLYTPFFLYGCTKYSFHNMKSLLIFVIGSFSCIDHKEFRFIYPLQPILLLVTAYGFYHWNLHHPHSLKYISTGIILINTLISLFFTQIHEKGVIDVIDYLRSDPDVQSIGFLTPCHSTPWQSYIHNPDIETWFLTCEPPLHLLGQENATSLVETYMDESDIFYEDPKQFLFDNFPPPFNKNLRTPGKEYLHEWPTHLVFFEDLEPVMKEHLADSPYQECARFWNSYFHWDSRRSGDVIVYCKWPWE</sequence>
<feature type="transmembrane region" description="Helical" evidence="12">
    <location>
        <begin position="328"/>
        <end position="345"/>
    </location>
</feature>
<keyword evidence="7 12" id="KW-0812">Transmembrane</keyword>
<evidence type="ECO:0000256" key="5">
    <source>
        <dbReference type="ARBA" id="ARBA00022676"/>
    </source>
</evidence>
<reference evidence="13" key="1">
    <citation type="journal article" date="2014" name="Genome Announc.">
        <title>Genome sequence of the yeast Cyberlindnera fabianii (Hansenula fabianii).</title>
        <authorList>
            <person name="Freel K.C."/>
            <person name="Sarilar V."/>
            <person name="Neuveglise C."/>
            <person name="Devillers H."/>
            <person name="Friedrich A."/>
            <person name="Schacherer J."/>
        </authorList>
    </citation>
    <scope>NUCLEOTIDE SEQUENCE</scope>
    <source>
        <strain evidence="13">YJS4271</strain>
    </source>
</reference>
<dbReference type="InterPro" id="IPR005599">
    <property type="entry name" value="GPI_mannosylTrfase"/>
</dbReference>
<proteinExistence type="inferred from homology"/>
<comment type="pathway">
    <text evidence="2">Glycolipid biosynthesis; glycosylphosphatidylinositol-anchor biosynthesis.</text>
</comment>
<dbReference type="PhylomeDB" id="A0A061B341"/>
<keyword evidence="8 12" id="KW-0256">Endoplasmic reticulum</keyword>
<evidence type="ECO:0000256" key="7">
    <source>
        <dbReference type="ARBA" id="ARBA00022692"/>
    </source>
</evidence>
<comment type="similarity">
    <text evidence="3">Belongs to the glycosyltransferase 22 family. PIGB subfamily.</text>
</comment>
<dbReference type="GO" id="GO:0000026">
    <property type="term" value="F:alpha-1,2-mannosyltransferase activity"/>
    <property type="evidence" value="ECO:0007669"/>
    <property type="project" value="TreeGrafter"/>
</dbReference>